<reference evidence="2 3" key="1">
    <citation type="journal article" date="2015" name="Nature">
        <title>rRNA introns, odd ribosomes, and small enigmatic genomes across a large radiation of phyla.</title>
        <authorList>
            <person name="Brown C.T."/>
            <person name="Hug L.A."/>
            <person name="Thomas B.C."/>
            <person name="Sharon I."/>
            <person name="Castelle C.J."/>
            <person name="Singh A."/>
            <person name="Wilkins M.J."/>
            <person name="Williams K.H."/>
            <person name="Banfield J.F."/>
        </authorList>
    </citation>
    <scope>NUCLEOTIDE SEQUENCE [LARGE SCALE GENOMIC DNA]</scope>
</reference>
<sequence>MNNIQIEQFEDRLKELGKFAKRADGRYSEPEIIDWVSECVGVFYEIGVDAVIVRIFLDYFSFGIVEVEDYDDYYMVTRKPELYKVKTIGPFHEKTHQQSGFSRRRVPSGYYELVGSFYYAKIAFSSARNTLKNKVEERRIVPFWLIEQTSADDSIKHLSSSLELIENKYENKDTYGLVAESITLLDSVLNLDADLKTKDSIGGKLNSLIENEPKRQSFGVSRDLVAGLNSGRILRNEKVIHKEAPLKYEVPFLIATSFAYLILFFVECAVLNGKIIHYEN</sequence>
<dbReference type="EMBL" id="LCCZ01000013">
    <property type="protein sequence ID" value="KKS44047.1"/>
    <property type="molecule type" value="Genomic_DNA"/>
</dbReference>
<evidence type="ECO:0000256" key="1">
    <source>
        <dbReference type="SAM" id="Phobius"/>
    </source>
</evidence>
<comment type="caution">
    <text evidence="2">The sequence shown here is derived from an EMBL/GenBank/DDBJ whole genome shotgun (WGS) entry which is preliminary data.</text>
</comment>
<keyword evidence="1" id="KW-1133">Transmembrane helix</keyword>
<feature type="transmembrane region" description="Helical" evidence="1">
    <location>
        <begin position="250"/>
        <end position="271"/>
    </location>
</feature>
<keyword evidence="1" id="KW-0472">Membrane</keyword>
<dbReference type="AlphaFoldDB" id="A0A0G0Z5S5"/>
<gene>
    <name evidence="2" type="ORF">UV05_C0013G0004</name>
</gene>
<dbReference type="Proteomes" id="UP000034875">
    <property type="component" value="Unassembled WGS sequence"/>
</dbReference>
<accession>A0A0G0Z5S5</accession>
<evidence type="ECO:0000313" key="3">
    <source>
        <dbReference type="Proteomes" id="UP000034875"/>
    </source>
</evidence>
<protein>
    <submittedName>
        <fullName evidence="2">Uncharacterized protein</fullName>
    </submittedName>
</protein>
<organism evidence="2 3">
    <name type="scientific">candidate division CPR1 bacterium GW2011_GWA2_42_17</name>
    <dbReference type="NCBI Taxonomy" id="1618341"/>
    <lineage>
        <taxon>Bacteria</taxon>
        <taxon>candidate division CPR1</taxon>
    </lineage>
</organism>
<evidence type="ECO:0000313" key="2">
    <source>
        <dbReference type="EMBL" id="KKS44047.1"/>
    </source>
</evidence>
<keyword evidence="1" id="KW-0812">Transmembrane</keyword>
<name>A0A0G0Z5S5_9BACT</name>
<proteinExistence type="predicted"/>